<sequence length="297" mass="31712">MKKMVWAGVALTAAILAGCGANTAQPSSANQTNPTTSPTQAVSNGTSNTNLSSQPESPALKSQTVTLTILPGWRLGPDGKMHDTYTDPDFTVVQGVPVTLTVYNYDGGSHTLTNSDLGLNLQAKGSTKKGVPAVTTVTFTPTKAGDFKWQCMDPCDGDNQDWAMTHEGYMQGTIHVVPFADKQYVYLTIKDGLQYASADGKLHDSFSPANFTVQQGIPVQVTVENFDTGQHSITAPDLNLNQVIQGAKRDGVPTTTTFTFTPEKAGTFHWLCTIQCDGNGWAMSHDGYMAGNITVNP</sequence>
<dbReference type="RefSeq" id="WP_083430616.1">
    <property type="nucleotide sequence ID" value="NZ_FPBV01000028.1"/>
</dbReference>
<feature type="signal peptide" evidence="2">
    <location>
        <begin position="1"/>
        <end position="24"/>
    </location>
</feature>
<dbReference type="EMBL" id="FPBV01000028">
    <property type="protein sequence ID" value="SFV05773.1"/>
    <property type="molecule type" value="Genomic_DNA"/>
</dbReference>
<dbReference type="InterPro" id="IPR028096">
    <property type="entry name" value="EfeO_Cupredoxin"/>
</dbReference>
<evidence type="ECO:0000313" key="5">
    <source>
        <dbReference type="Proteomes" id="UP000183508"/>
    </source>
</evidence>
<dbReference type="PROSITE" id="PS51257">
    <property type="entry name" value="PROKAR_LIPOPROTEIN"/>
    <property type="match status" value="1"/>
</dbReference>
<evidence type="ECO:0000256" key="2">
    <source>
        <dbReference type="SAM" id="SignalP"/>
    </source>
</evidence>
<evidence type="ECO:0000256" key="1">
    <source>
        <dbReference type="SAM" id="MobiDB-lite"/>
    </source>
</evidence>
<dbReference type="SUPFAM" id="SSF49503">
    <property type="entry name" value="Cupredoxins"/>
    <property type="match status" value="2"/>
</dbReference>
<protein>
    <submittedName>
        <fullName evidence="4">Cupredoxin-like domain-containing protein</fullName>
    </submittedName>
</protein>
<keyword evidence="5" id="KW-1185">Reference proteome</keyword>
<proteinExistence type="predicted"/>
<dbReference type="OrthoDB" id="9773354at2"/>
<dbReference type="Gene3D" id="2.60.40.420">
    <property type="entry name" value="Cupredoxins - blue copper proteins"/>
    <property type="match status" value="2"/>
</dbReference>
<feature type="chain" id="PRO_5039179661" evidence="2">
    <location>
        <begin position="25"/>
        <end position="297"/>
    </location>
</feature>
<feature type="region of interest" description="Disordered" evidence="1">
    <location>
        <begin position="23"/>
        <end position="62"/>
    </location>
</feature>
<dbReference type="Proteomes" id="UP000183508">
    <property type="component" value="Unassembled WGS sequence"/>
</dbReference>
<evidence type="ECO:0000313" key="4">
    <source>
        <dbReference type="EMBL" id="SFV05773.1"/>
    </source>
</evidence>
<organism evidence="4 5">
    <name type="scientific">Alicyclobacillus macrosporangiidus</name>
    <dbReference type="NCBI Taxonomy" id="392015"/>
    <lineage>
        <taxon>Bacteria</taxon>
        <taxon>Bacillati</taxon>
        <taxon>Bacillota</taxon>
        <taxon>Bacilli</taxon>
        <taxon>Bacillales</taxon>
        <taxon>Alicyclobacillaceae</taxon>
        <taxon>Alicyclobacillus</taxon>
    </lineage>
</organism>
<dbReference type="Pfam" id="PF13473">
    <property type="entry name" value="Cupredoxin_1"/>
    <property type="match status" value="1"/>
</dbReference>
<feature type="domain" description="EfeO-type cupredoxin-like" evidence="3">
    <location>
        <begin position="180"/>
        <end position="277"/>
    </location>
</feature>
<evidence type="ECO:0000259" key="3">
    <source>
        <dbReference type="Pfam" id="PF13473"/>
    </source>
</evidence>
<dbReference type="STRING" id="392015.SAMN05421543_1284"/>
<dbReference type="AlphaFoldDB" id="A0A1I7L7U0"/>
<reference evidence="5" key="1">
    <citation type="submission" date="2016-10" db="EMBL/GenBank/DDBJ databases">
        <authorList>
            <person name="Varghese N."/>
        </authorList>
    </citation>
    <scope>NUCLEOTIDE SEQUENCE [LARGE SCALE GENOMIC DNA]</scope>
    <source>
        <strain evidence="5">DSM 17980</strain>
    </source>
</reference>
<gene>
    <name evidence="4" type="ORF">SAMN05421543_1284</name>
</gene>
<dbReference type="InterPro" id="IPR008972">
    <property type="entry name" value="Cupredoxin"/>
</dbReference>
<accession>A0A1I7L7U0</accession>
<name>A0A1I7L7U0_9BACL</name>
<keyword evidence="2" id="KW-0732">Signal</keyword>